<sequence length="316" mass="35006">MNELAIVIPVFNEQSIIVRSIETIMAELELIDALNDFELIIIDDGSSDSTWGVLRDKLCPAHTEIRAVRLSRNFGKEAALCAGLEIADARAVIVMDADLQHPPSLIDKMYRIWREGGVDIVEAVKRSRGNESKFSSFTARAFYAIFSRLSGVDLKNASDFKLMDRRVVDAWKTLPERNVFFRGMSAWMGFERKQVEFTVAERSGSVSKWNTLSLIKLALTSIAAFSSAPLHLVTMAGVSFIIFSFVLGMLTTIQHFSGVAVSGFATVILLLLIIGGSIMISLGIIGEYLARIYDEVKLRPRFVVSDDTKADATILD</sequence>
<keyword evidence="6 7" id="KW-0472">Membrane</keyword>
<dbReference type="RefSeq" id="WP_279250359.1">
    <property type="nucleotide sequence ID" value="NZ_SHNO01000001.1"/>
</dbReference>
<proteinExistence type="predicted"/>
<comment type="subcellular location">
    <subcellularLocation>
        <location evidence="1">Membrane</location>
        <topology evidence="1">Multi-pass membrane protein</topology>
    </subcellularLocation>
</comment>
<name>A0ABT3T8Q9_9GAMM</name>
<accession>A0ABT3T8Q9</accession>
<evidence type="ECO:0000259" key="8">
    <source>
        <dbReference type="Pfam" id="PF00535"/>
    </source>
</evidence>
<dbReference type="EMBL" id="SHNO01000001">
    <property type="protein sequence ID" value="MCX2978663.1"/>
    <property type="molecule type" value="Genomic_DNA"/>
</dbReference>
<dbReference type="SUPFAM" id="SSF53448">
    <property type="entry name" value="Nucleotide-diphospho-sugar transferases"/>
    <property type="match status" value="1"/>
</dbReference>
<keyword evidence="3" id="KW-0808">Transferase</keyword>
<evidence type="ECO:0000256" key="6">
    <source>
        <dbReference type="ARBA" id="ARBA00023136"/>
    </source>
</evidence>
<evidence type="ECO:0000313" key="10">
    <source>
        <dbReference type="Proteomes" id="UP001143304"/>
    </source>
</evidence>
<dbReference type="Pfam" id="PF00535">
    <property type="entry name" value="Glycos_transf_2"/>
    <property type="match status" value="1"/>
</dbReference>
<evidence type="ECO:0000256" key="7">
    <source>
        <dbReference type="SAM" id="Phobius"/>
    </source>
</evidence>
<dbReference type="PANTHER" id="PTHR48090">
    <property type="entry name" value="UNDECAPRENYL-PHOSPHATE 4-DEOXY-4-FORMAMIDO-L-ARABINOSE TRANSFERASE-RELATED"/>
    <property type="match status" value="1"/>
</dbReference>
<keyword evidence="10" id="KW-1185">Reference proteome</keyword>
<keyword evidence="2" id="KW-0328">Glycosyltransferase</keyword>
<dbReference type="InterPro" id="IPR050256">
    <property type="entry name" value="Glycosyltransferase_2"/>
</dbReference>
<evidence type="ECO:0000256" key="2">
    <source>
        <dbReference type="ARBA" id="ARBA00022676"/>
    </source>
</evidence>
<dbReference type="InterPro" id="IPR029044">
    <property type="entry name" value="Nucleotide-diphossugar_trans"/>
</dbReference>
<feature type="transmembrane region" description="Helical" evidence="7">
    <location>
        <begin position="267"/>
        <end position="290"/>
    </location>
</feature>
<feature type="transmembrane region" description="Helical" evidence="7">
    <location>
        <begin position="217"/>
        <end position="247"/>
    </location>
</feature>
<protein>
    <submittedName>
        <fullName evidence="9">Glycosyltransferase</fullName>
    </submittedName>
</protein>
<keyword evidence="4 7" id="KW-0812">Transmembrane</keyword>
<evidence type="ECO:0000256" key="4">
    <source>
        <dbReference type="ARBA" id="ARBA00022692"/>
    </source>
</evidence>
<gene>
    <name evidence="9" type="ORF">EYC82_14955</name>
</gene>
<reference evidence="9" key="1">
    <citation type="submission" date="2019-02" db="EMBL/GenBank/DDBJ databases">
        <authorList>
            <person name="Li S.-H."/>
        </authorList>
    </citation>
    <scope>NUCLEOTIDE SEQUENCE</scope>
    <source>
        <strain evidence="9">IMCC11814</strain>
    </source>
</reference>
<evidence type="ECO:0000256" key="5">
    <source>
        <dbReference type="ARBA" id="ARBA00022989"/>
    </source>
</evidence>
<evidence type="ECO:0000313" key="9">
    <source>
        <dbReference type="EMBL" id="MCX2978663.1"/>
    </source>
</evidence>
<evidence type="ECO:0000256" key="3">
    <source>
        <dbReference type="ARBA" id="ARBA00022679"/>
    </source>
</evidence>
<dbReference type="PANTHER" id="PTHR48090:SF1">
    <property type="entry name" value="PROPHAGE BACTOPRENOL GLUCOSYL TRANSFERASE HOMOLOG"/>
    <property type="match status" value="1"/>
</dbReference>
<dbReference type="Gene3D" id="3.90.550.10">
    <property type="entry name" value="Spore Coat Polysaccharide Biosynthesis Protein SpsA, Chain A"/>
    <property type="match status" value="1"/>
</dbReference>
<feature type="domain" description="Glycosyltransferase 2-like" evidence="8">
    <location>
        <begin position="6"/>
        <end position="138"/>
    </location>
</feature>
<keyword evidence="5 7" id="KW-1133">Transmembrane helix</keyword>
<dbReference type="Proteomes" id="UP001143304">
    <property type="component" value="Unassembled WGS sequence"/>
</dbReference>
<dbReference type="InterPro" id="IPR001173">
    <property type="entry name" value="Glyco_trans_2-like"/>
</dbReference>
<dbReference type="CDD" id="cd04187">
    <property type="entry name" value="DPM1_like_bac"/>
    <property type="match status" value="1"/>
</dbReference>
<comment type="caution">
    <text evidence="9">The sequence shown here is derived from an EMBL/GenBank/DDBJ whole genome shotgun (WGS) entry which is preliminary data.</text>
</comment>
<organism evidence="9 10">
    <name type="scientific">Candidatus Marimicrobium litorale</name>
    <dbReference type="NCBI Taxonomy" id="2518991"/>
    <lineage>
        <taxon>Bacteria</taxon>
        <taxon>Pseudomonadati</taxon>
        <taxon>Pseudomonadota</taxon>
        <taxon>Gammaproteobacteria</taxon>
        <taxon>Cellvibrionales</taxon>
        <taxon>Halieaceae</taxon>
        <taxon>Marimicrobium</taxon>
    </lineage>
</organism>
<evidence type="ECO:0000256" key="1">
    <source>
        <dbReference type="ARBA" id="ARBA00004141"/>
    </source>
</evidence>